<protein>
    <submittedName>
        <fullName evidence="3">Lytic transglycosylase domain-containing protein</fullName>
    </submittedName>
</protein>
<gene>
    <name evidence="3" type="ORF">EHQ58_18575</name>
</gene>
<dbReference type="SUPFAM" id="SSF53955">
    <property type="entry name" value="Lysozyme-like"/>
    <property type="match status" value="1"/>
</dbReference>
<evidence type="ECO:0000259" key="2">
    <source>
        <dbReference type="Pfam" id="PF01464"/>
    </source>
</evidence>
<evidence type="ECO:0000313" key="4">
    <source>
        <dbReference type="Proteomes" id="UP000297693"/>
    </source>
</evidence>
<dbReference type="Proteomes" id="UP000297693">
    <property type="component" value="Unassembled WGS sequence"/>
</dbReference>
<organism evidence="3 4">
    <name type="scientific">Leptospira ognonensis</name>
    <dbReference type="NCBI Taxonomy" id="2484945"/>
    <lineage>
        <taxon>Bacteria</taxon>
        <taxon>Pseudomonadati</taxon>
        <taxon>Spirochaetota</taxon>
        <taxon>Spirochaetia</taxon>
        <taxon>Leptospirales</taxon>
        <taxon>Leptospiraceae</taxon>
        <taxon>Leptospira</taxon>
    </lineage>
</organism>
<keyword evidence="4" id="KW-1185">Reference proteome</keyword>
<comment type="caution">
    <text evidence="3">The sequence shown here is derived from an EMBL/GenBank/DDBJ whole genome shotgun (WGS) entry which is preliminary data.</text>
</comment>
<dbReference type="EMBL" id="RQGD01000062">
    <property type="protein sequence ID" value="TGL54889.1"/>
    <property type="molecule type" value="Genomic_DNA"/>
</dbReference>
<dbReference type="AlphaFoldDB" id="A0A4R9JT32"/>
<accession>A0A4R9JT32</accession>
<evidence type="ECO:0000313" key="3">
    <source>
        <dbReference type="EMBL" id="TGL54889.1"/>
    </source>
</evidence>
<dbReference type="InterPro" id="IPR023346">
    <property type="entry name" value="Lysozyme-like_dom_sf"/>
</dbReference>
<dbReference type="OrthoDB" id="9815002at2"/>
<evidence type="ECO:0000256" key="1">
    <source>
        <dbReference type="ARBA" id="ARBA00007734"/>
    </source>
</evidence>
<dbReference type="PANTHER" id="PTHR37423">
    <property type="entry name" value="SOLUBLE LYTIC MUREIN TRANSGLYCOSYLASE-RELATED"/>
    <property type="match status" value="1"/>
</dbReference>
<dbReference type="RefSeq" id="WP_135625571.1">
    <property type="nucleotide sequence ID" value="NZ_RQGD01000062.1"/>
</dbReference>
<reference evidence="3" key="1">
    <citation type="journal article" date="2019" name="PLoS Negl. Trop. Dis.">
        <title>Revisiting the worldwide diversity of Leptospira species in the environment.</title>
        <authorList>
            <person name="Vincent A.T."/>
            <person name="Schiettekatte O."/>
            <person name="Bourhy P."/>
            <person name="Veyrier F.J."/>
            <person name="Picardeau M."/>
        </authorList>
    </citation>
    <scope>NUCLEOTIDE SEQUENCE [LARGE SCALE GENOMIC DNA]</scope>
    <source>
        <strain evidence="3">201702476</strain>
    </source>
</reference>
<sequence>MIRENGKKILKFSMILALVFLSLFESYGKTSRDADLSIQKREIQRIADYIGNKRPGLRRSEREELASAIYQNSFSLQFPKNSEFARDKDIDKIAFLVGVIQTESQFKRTAKSHKGAMGYMQIMPETAKWLAKSKSLPYKDKKDLYSVDLNVRMGVLFLNDLMKETGSPKDALLAYNAGLGGFRKWGGLSAYPKSIATHYHTWKNFKESHTVYEELAFLKAQ</sequence>
<comment type="similarity">
    <text evidence="1">Belongs to the transglycosylase Slt family.</text>
</comment>
<dbReference type="InterPro" id="IPR008258">
    <property type="entry name" value="Transglycosylase_SLT_dom_1"/>
</dbReference>
<dbReference type="PANTHER" id="PTHR37423:SF2">
    <property type="entry name" value="MEMBRANE-BOUND LYTIC MUREIN TRANSGLYCOSYLASE C"/>
    <property type="match status" value="1"/>
</dbReference>
<feature type="domain" description="Transglycosylase SLT" evidence="2">
    <location>
        <begin position="91"/>
        <end position="188"/>
    </location>
</feature>
<dbReference type="Gene3D" id="1.10.530.10">
    <property type="match status" value="1"/>
</dbReference>
<name>A0A4R9JT32_9LEPT</name>
<dbReference type="Pfam" id="PF01464">
    <property type="entry name" value="SLT"/>
    <property type="match status" value="1"/>
</dbReference>
<proteinExistence type="inferred from homology"/>